<accession>A0AAJ2BQA8</accession>
<dbReference type="EMBL" id="JAVJAF010000001">
    <property type="protein sequence ID" value="MDR6236485.1"/>
    <property type="molecule type" value="Genomic_DNA"/>
</dbReference>
<evidence type="ECO:0000313" key="4">
    <source>
        <dbReference type="Proteomes" id="UP001268036"/>
    </source>
</evidence>
<dbReference type="RefSeq" id="WP_309761482.1">
    <property type="nucleotide sequence ID" value="NZ_JAVJAF010000001.1"/>
</dbReference>
<evidence type="ECO:0000259" key="2">
    <source>
        <dbReference type="Pfam" id="PF01266"/>
    </source>
</evidence>
<dbReference type="AlphaFoldDB" id="A0AAJ2BQA8"/>
<gene>
    <name evidence="3" type="ORF">QE440_004226</name>
</gene>
<dbReference type="SUPFAM" id="SSF51905">
    <property type="entry name" value="FAD/NAD(P)-binding domain"/>
    <property type="match status" value="1"/>
</dbReference>
<dbReference type="Pfam" id="PF01266">
    <property type="entry name" value="DAO"/>
    <property type="match status" value="1"/>
</dbReference>
<proteinExistence type="predicted"/>
<dbReference type="Gene3D" id="3.50.50.60">
    <property type="entry name" value="FAD/NAD(P)-binding domain"/>
    <property type="match status" value="1"/>
</dbReference>
<dbReference type="InterPro" id="IPR006076">
    <property type="entry name" value="FAD-dep_OxRdtase"/>
</dbReference>
<dbReference type="Gene3D" id="3.30.9.10">
    <property type="entry name" value="D-Amino Acid Oxidase, subunit A, domain 2"/>
    <property type="match status" value="1"/>
</dbReference>
<sequence length="445" mass="48900">MYDPLVNPTPGRAQPHSPSYWAQTVATEPPDDGVWAGEREVEVAIIGGGYTGLSCALHLARDHGVEAVVLEANRTAWGCSGRNGSFARISGGRVPLGELITRYGEDLARRYFEEMRAGLATTRALIAEGDIQCDAQPDGAFKVASKASHLEALRREERLYQDVLKYPARFVTAEDIQSVHAGAESFGALHMPDGFSLHPLKLAWGIQRLARQAGARVHPGTPVTDWTSHPTGHRLVTPGGVVRARRVVVATNGYTSPQLHGELAGRILPVHSQIIVTRPLSDEERRLSIPGTECLFDTRNLLFYYRRLPDNRILFGGRSAVNGRDAENPLHRERLLAALVRKFPVLNGIRVDYNWGGWVAVSHSSLPHCYRVPGLQDVFAGGGYAGSGVSFSLQTGKRLAQMLAGDAQPTAVPFLHQAPQRFPLQPFLRLGQRLAYAWYRFKDAE</sequence>
<reference evidence="3" key="1">
    <citation type="submission" date="2023-08" db="EMBL/GenBank/DDBJ databases">
        <title>Functional and genomic diversity of the sorghum phyllosphere microbiome.</title>
        <authorList>
            <person name="Shade A."/>
        </authorList>
    </citation>
    <scope>NUCLEOTIDE SEQUENCE</scope>
    <source>
        <strain evidence="3">SORGH_AS_0201</strain>
    </source>
</reference>
<dbReference type="InterPro" id="IPR036188">
    <property type="entry name" value="FAD/NAD-bd_sf"/>
</dbReference>
<dbReference type="Proteomes" id="UP001268036">
    <property type="component" value="Unassembled WGS sequence"/>
</dbReference>
<protein>
    <submittedName>
        <fullName evidence="3">Gamma-glutamylputrescine oxidase</fullName>
        <ecNumber evidence="3">1.4.3.-</ecNumber>
    </submittedName>
</protein>
<organism evidence="3 4">
    <name type="scientific">Pseudomonas oryzihabitans</name>
    <dbReference type="NCBI Taxonomy" id="47885"/>
    <lineage>
        <taxon>Bacteria</taxon>
        <taxon>Pseudomonadati</taxon>
        <taxon>Pseudomonadota</taxon>
        <taxon>Gammaproteobacteria</taxon>
        <taxon>Pseudomonadales</taxon>
        <taxon>Pseudomonadaceae</taxon>
        <taxon>Pseudomonas</taxon>
    </lineage>
</organism>
<keyword evidence="1 3" id="KW-0560">Oxidoreductase</keyword>
<dbReference type="PANTHER" id="PTHR13847:SF281">
    <property type="entry name" value="FAD DEPENDENT OXIDOREDUCTASE DOMAIN-CONTAINING PROTEIN"/>
    <property type="match status" value="1"/>
</dbReference>
<evidence type="ECO:0000256" key="1">
    <source>
        <dbReference type="ARBA" id="ARBA00023002"/>
    </source>
</evidence>
<feature type="domain" description="FAD dependent oxidoreductase" evidence="2">
    <location>
        <begin position="43"/>
        <end position="402"/>
    </location>
</feature>
<name>A0AAJ2BQA8_9PSED</name>
<dbReference type="GO" id="GO:0005737">
    <property type="term" value="C:cytoplasm"/>
    <property type="evidence" value="ECO:0007669"/>
    <property type="project" value="TreeGrafter"/>
</dbReference>
<dbReference type="PANTHER" id="PTHR13847">
    <property type="entry name" value="SARCOSINE DEHYDROGENASE-RELATED"/>
    <property type="match status" value="1"/>
</dbReference>
<evidence type="ECO:0000313" key="3">
    <source>
        <dbReference type="EMBL" id="MDR6236485.1"/>
    </source>
</evidence>
<dbReference type="GO" id="GO:0016491">
    <property type="term" value="F:oxidoreductase activity"/>
    <property type="evidence" value="ECO:0007669"/>
    <property type="project" value="UniProtKB-KW"/>
</dbReference>
<comment type="caution">
    <text evidence="3">The sequence shown here is derived from an EMBL/GenBank/DDBJ whole genome shotgun (WGS) entry which is preliminary data.</text>
</comment>
<dbReference type="EC" id="1.4.3.-" evidence="3"/>